<keyword evidence="1" id="KW-0472">Membrane</keyword>
<evidence type="ECO:0000313" key="2">
    <source>
        <dbReference type="EMBL" id="CRH06238.1"/>
    </source>
</evidence>
<dbReference type="InterPro" id="IPR045655">
    <property type="entry name" value="DUF6394"/>
</dbReference>
<reference evidence="2" key="1">
    <citation type="submission" date="2015-04" db="EMBL/GenBank/DDBJ databases">
        <authorList>
            <person name="Syromyatnikov M.Y."/>
            <person name="Popov V.N."/>
        </authorList>
    </citation>
    <scope>NUCLEOTIDE SEQUENCE</scope>
    <source>
        <strain evidence="2">MO-1</strain>
    </source>
</reference>
<sequence>MNLEKVIFGFFIVLALTLNFGFCLGDIDNPAHHHLYELFAAIVVNLIATILKFGDRSQMGAVLLATSFVADLQLLVAALVWAWVTHISMTGLDGGAMASIVSLASGALLANIISVTILVIEVVMIRR</sequence>
<keyword evidence="1" id="KW-0812">Transmembrane</keyword>
<feature type="transmembrane region" description="Helical" evidence="1">
    <location>
        <begin position="96"/>
        <end position="120"/>
    </location>
</feature>
<evidence type="ECO:0000256" key="1">
    <source>
        <dbReference type="SAM" id="Phobius"/>
    </source>
</evidence>
<protein>
    <submittedName>
        <fullName evidence="2">Uncharacterized protein</fullName>
    </submittedName>
</protein>
<keyword evidence="1" id="KW-1133">Transmembrane helix</keyword>
<dbReference type="EMBL" id="LO017727">
    <property type="protein sequence ID" value="CRH06238.1"/>
    <property type="molecule type" value="Genomic_DNA"/>
</dbReference>
<accession>A0A1S7LI36</accession>
<gene>
    <name evidence="2" type="ORF">MAGMO_2065</name>
</gene>
<feature type="transmembrane region" description="Helical" evidence="1">
    <location>
        <begin position="61"/>
        <end position="84"/>
    </location>
</feature>
<name>A0A1S7LI36_MAGMO</name>
<organism evidence="2">
    <name type="scientific">Magnetococcus massalia (strain MO-1)</name>
    <dbReference type="NCBI Taxonomy" id="451514"/>
    <lineage>
        <taxon>Bacteria</taxon>
        <taxon>Pseudomonadati</taxon>
        <taxon>Pseudomonadota</taxon>
        <taxon>Magnetococcia</taxon>
        <taxon>Magnetococcales</taxon>
        <taxon>Magnetococcaceae</taxon>
        <taxon>Magnetococcus</taxon>
    </lineage>
</organism>
<feature type="transmembrane region" description="Helical" evidence="1">
    <location>
        <begin position="35"/>
        <end position="54"/>
    </location>
</feature>
<dbReference type="AlphaFoldDB" id="A0A1S7LI36"/>
<dbReference type="Pfam" id="PF19931">
    <property type="entry name" value="DUF6394"/>
    <property type="match status" value="1"/>
</dbReference>
<proteinExistence type="predicted"/>